<organism evidence="8 9">
    <name type="scientific">Pelolinea submarina</name>
    <dbReference type="NCBI Taxonomy" id="913107"/>
    <lineage>
        <taxon>Bacteria</taxon>
        <taxon>Bacillati</taxon>
        <taxon>Chloroflexota</taxon>
        <taxon>Anaerolineae</taxon>
        <taxon>Anaerolineales</taxon>
        <taxon>Anaerolineaceae</taxon>
        <taxon>Pelolinea</taxon>
    </lineage>
</organism>
<evidence type="ECO:0000313" key="8">
    <source>
        <dbReference type="EMBL" id="REG05435.1"/>
    </source>
</evidence>
<sequence length="354" mass="38551">MIRALIEKDLKLYFRNPFFALITLLSLVLVIALYFLLPAHAEDSLSTALVLPADTSAEMSAFLSEAFESELLDSQDALMKAVEAGDYSAGMVLTDAIIDDLANGRPVDVPVYTTPGMTPELKQALTSLYTAGLNNVNYVSAEEQLHINDHVIVLGPDLLDINEALALRDRMLPMLIMMMFAIELMGLANLISEEVTRGTVKALLVTPLRVRQFFSAKMLMGVGLAFLEVMLLAAATGKLFVSPAIVVSALLIGSLLMTGVAFFIAAFATDFMSVMAWSVLFLLLLMLPGFNVMFPTMASAWIKVIPSYYLVEPLHLALNYGAGWAQVGSNLLILFASGLAFLLLGSALLRRRFQ</sequence>
<comment type="caution">
    <text evidence="8">The sequence shown here is derived from an EMBL/GenBank/DDBJ whole genome shotgun (WGS) entry which is preliminary data.</text>
</comment>
<dbReference type="Proteomes" id="UP000256388">
    <property type="component" value="Unassembled WGS sequence"/>
</dbReference>
<evidence type="ECO:0000256" key="5">
    <source>
        <dbReference type="ARBA" id="ARBA00023136"/>
    </source>
</evidence>
<dbReference type="InterPro" id="IPR013525">
    <property type="entry name" value="ABC2_TM"/>
</dbReference>
<dbReference type="Pfam" id="PF12698">
    <property type="entry name" value="ABC2_membrane_3"/>
    <property type="match status" value="1"/>
</dbReference>
<gene>
    <name evidence="8" type="ORF">DFR64_2836</name>
</gene>
<feature type="transmembrane region" description="Helical" evidence="6">
    <location>
        <begin position="274"/>
        <end position="294"/>
    </location>
</feature>
<evidence type="ECO:0000256" key="2">
    <source>
        <dbReference type="ARBA" id="ARBA00022475"/>
    </source>
</evidence>
<dbReference type="PANTHER" id="PTHR30294:SF29">
    <property type="entry name" value="MULTIDRUG ABC TRANSPORTER PERMEASE YBHS-RELATED"/>
    <property type="match status" value="1"/>
</dbReference>
<evidence type="ECO:0000256" key="1">
    <source>
        <dbReference type="ARBA" id="ARBA00004651"/>
    </source>
</evidence>
<name>A0A347ZWL2_9CHLR</name>
<keyword evidence="4 6" id="KW-1133">Transmembrane helix</keyword>
<proteinExistence type="predicted"/>
<keyword evidence="2" id="KW-1003">Cell membrane</keyword>
<evidence type="ECO:0000313" key="9">
    <source>
        <dbReference type="Proteomes" id="UP000256388"/>
    </source>
</evidence>
<evidence type="ECO:0000256" key="4">
    <source>
        <dbReference type="ARBA" id="ARBA00022989"/>
    </source>
</evidence>
<accession>A0A347ZWL2</accession>
<dbReference type="AlphaFoldDB" id="A0A347ZWL2"/>
<dbReference type="RefSeq" id="WP_116226102.1">
    <property type="nucleotide sequence ID" value="NZ_AP018437.1"/>
</dbReference>
<dbReference type="GO" id="GO:0005886">
    <property type="term" value="C:plasma membrane"/>
    <property type="evidence" value="ECO:0007669"/>
    <property type="project" value="UniProtKB-SubCell"/>
</dbReference>
<keyword evidence="5 6" id="KW-0472">Membrane</keyword>
<dbReference type="EMBL" id="QUMS01000005">
    <property type="protein sequence ID" value="REG05435.1"/>
    <property type="molecule type" value="Genomic_DNA"/>
</dbReference>
<feature type="transmembrane region" description="Helical" evidence="6">
    <location>
        <begin position="331"/>
        <end position="349"/>
    </location>
</feature>
<evidence type="ECO:0000256" key="3">
    <source>
        <dbReference type="ARBA" id="ARBA00022692"/>
    </source>
</evidence>
<dbReference type="InterPro" id="IPR051449">
    <property type="entry name" value="ABC-2_transporter_component"/>
</dbReference>
<evidence type="ECO:0000256" key="6">
    <source>
        <dbReference type="SAM" id="Phobius"/>
    </source>
</evidence>
<keyword evidence="9" id="KW-1185">Reference proteome</keyword>
<feature type="transmembrane region" description="Helical" evidence="6">
    <location>
        <begin position="18"/>
        <end position="37"/>
    </location>
</feature>
<feature type="transmembrane region" description="Helical" evidence="6">
    <location>
        <begin position="172"/>
        <end position="192"/>
    </location>
</feature>
<protein>
    <submittedName>
        <fullName evidence="8">ABC-2 type transport system permease protein</fullName>
    </submittedName>
</protein>
<dbReference type="GO" id="GO:0140359">
    <property type="term" value="F:ABC-type transporter activity"/>
    <property type="evidence" value="ECO:0007669"/>
    <property type="project" value="InterPro"/>
</dbReference>
<dbReference type="PANTHER" id="PTHR30294">
    <property type="entry name" value="MEMBRANE COMPONENT OF ABC TRANSPORTER YHHJ-RELATED"/>
    <property type="match status" value="1"/>
</dbReference>
<dbReference type="OrthoDB" id="5243783at2"/>
<reference evidence="8 9" key="1">
    <citation type="submission" date="2018-08" db="EMBL/GenBank/DDBJ databases">
        <title>Genomic Encyclopedia of Type Strains, Phase IV (KMG-IV): sequencing the most valuable type-strain genomes for metagenomic binning, comparative biology and taxonomic classification.</title>
        <authorList>
            <person name="Goeker M."/>
        </authorList>
    </citation>
    <scope>NUCLEOTIDE SEQUENCE [LARGE SCALE GENOMIC DNA]</scope>
    <source>
        <strain evidence="8 9">DSM 23923</strain>
    </source>
</reference>
<keyword evidence="3 6" id="KW-0812">Transmembrane</keyword>
<evidence type="ECO:0000259" key="7">
    <source>
        <dbReference type="Pfam" id="PF12698"/>
    </source>
</evidence>
<feature type="transmembrane region" description="Helical" evidence="6">
    <location>
        <begin position="212"/>
        <end position="233"/>
    </location>
</feature>
<feature type="transmembrane region" description="Helical" evidence="6">
    <location>
        <begin position="245"/>
        <end position="268"/>
    </location>
</feature>
<comment type="subcellular location">
    <subcellularLocation>
        <location evidence="1">Cell membrane</location>
        <topology evidence="1">Multi-pass membrane protein</topology>
    </subcellularLocation>
</comment>
<feature type="domain" description="ABC-2 type transporter transmembrane" evidence="7">
    <location>
        <begin position="21"/>
        <end position="345"/>
    </location>
</feature>